<keyword evidence="1" id="KW-0472">Membrane</keyword>
<sequence>MGLSLASRRHRSTDGDLEHPFHNIHALRLRLLVDACHSLEQPTERDDQTVRLYSSLRQWNKKREDMTAKARDNHDLTFSIVIVVVVFVICQLANPIRRLLDAIYPNTENVCGSSTSITRAGCAS</sequence>
<keyword evidence="1" id="KW-0812">Transmembrane</keyword>
<feature type="transmembrane region" description="Helical" evidence="1">
    <location>
        <begin position="76"/>
        <end position="96"/>
    </location>
</feature>
<comment type="caution">
    <text evidence="2">The sequence shown here is derived from an EMBL/GenBank/DDBJ whole genome shotgun (WGS) entry which is preliminary data.</text>
</comment>
<proteinExistence type="predicted"/>
<accession>A0AAD9MY59</accession>
<dbReference type="Proteomes" id="UP001208570">
    <property type="component" value="Unassembled WGS sequence"/>
</dbReference>
<dbReference type="AlphaFoldDB" id="A0AAD9MY59"/>
<organism evidence="2 3">
    <name type="scientific">Paralvinella palmiformis</name>
    <dbReference type="NCBI Taxonomy" id="53620"/>
    <lineage>
        <taxon>Eukaryota</taxon>
        <taxon>Metazoa</taxon>
        <taxon>Spiralia</taxon>
        <taxon>Lophotrochozoa</taxon>
        <taxon>Annelida</taxon>
        <taxon>Polychaeta</taxon>
        <taxon>Sedentaria</taxon>
        <taxon>Canalipalpata</taxon>
        <taxon>Terebellida</taxon>
        <taxon>Terebelliformia</taxon>
        <taxon>Alvinellidae</taxon>
        <taxon>Paralvinella</taxon>
    </lineage>
</organism>
<gene>
    <name evidence="2" type="ORF">LSH36_492g03036</name>
</gene>
<evidence type="ECO:0000313" key="3">
    <source>
        <dbReference type="Proteomes" id="UP001208570"/>
    </source>
</evidence>
<keyword evidence="3" id="KW-1185">Reference proteome</keyword>
<dbReference type="EMBL" id="JAODUP010000492">
    <property type="protein sequence ID" value="KAK2148523.1"/>
    <property type="molecule type" value="Genomic_DNA"/>
</dbReference>
<keyword evidence="1" id="KW-1133">Transmembrane helix</keyword>
<evidence type="ECO:0000313" key="2">
    <source>
        <dbReference type="EMBL" id="KAK2148523.1"/>
    </source>
</evidence>
<name>A0AAD9MY59_9ANNE</name>
<reference evidence="2" key="1">
    <citation type="journal article" date="2023" name="Mol. Biol. Evol.">
        <title>Third-Generation Sequencing Reveals the Adaptive Role of the Epigenome in Three Deep-Sea Polychaetes.</title>
        <authorList>
            <person name="Perez M."/>
            <person name="Aroh O."/>
            <person name="Sun Y."/>
            <person name="Lan Y."/>
            <person name="Juniper S.K."/>
            <person name="Young C.R."/>
            <person name="Angers B."/>
            <person name="Qian P.Y."/>
        </authorList>
    </citation>
    <scope>NUCLEOTIDE SEQUENCE</scope>
    <source>
        <strain evidence="2">P08H-3</strain>
    </source>
</reference>
<protein>
    <submittedName>
        <fullName evidence="2">Uncharacterized protein</fullName>
    </submittedName>
</protein>
<evidence type="ECO:0000256" key="1">
    <source>
        <dbReference type="SAM" id="Phobius"/>
    </source>
</evidence>